<dbReference type="SUPFAM" id="SSF51445">
    <property type="entry name" value="(Trans)glycosidases"/>
    <property type="match status" value="1"/>
</dbReference>
<name>A0AAD0RUK5_9NEIS</name>
<proteinExistence type="inferred from homology"/>
<evidence type="ECO:0000259" key="4">
    <source>
        <dbReference type="Pfam" id="PF00933"/>
    </source>
</evidence>
<evidence type="ECO:0000256" key="3">
    <source>
        <dbReference type="ARBA" id="ARBA00023295"/>
    </source>
</evidence>
<feature type="domain" description="Glycoside hydrolase family 3 N-terminal" evidence="4">
    <location>
        <begin position="7"/>
        <end position="319"/>
    </location>
</feature>
<gene>
    <name evidence="5" type="ORF">D1345_22625</name>
</gene>
<dbReference type="PANTHER" id="PTHR30480:SF16">
    <property type="entry name" value="GLYCOSIDE HYDROLASE FAMILY 3 DOMAIN PROTEIN"/>
    <property type="match status" value="1"/>
</dbReference>
<evidence type="ECO:0000256" key="1">
    <source>
        <dbReference type="ARBA" id="ARBA00005336"/>
    </source>
</evidence>
<comment type="similarity">
    <text evidence="1">Belongs to the glycosyl hydrolase 3 family.</text>
</comment>
<dbReference type="Pfam" id="PF00933">
    <property type="entry name" value="Glyco_hydro_3"/>
    <property type="match status" value="1"/>
</dbReference>
<dbReference type="EC" id="3.2.1.52" evidence="5"/>
<dbReference type="GO" id="GO:0004563">
    <property type="term" value="F:beta-N-acetylhexosaminidase activity"/>
    <property type="evidence" value="ECO:0007669"/>
    <property type="project" value="UniProtKB-EC"/>
</dbReference>
<evidence type="ECO:0000256" key="2">
    <source>
        <dbReference type="ARBA" id="ARBA00022801"/>
    </source>
</evidence>
<dbReference type="NCBIfam" id="NF003740">
    <property type="entry name" value="PRK05337.1"/>
    <property type="match status" value="1"/>
</dbReference>
<dbReference type="InterPro" id="IPR050226">
    <property type="entry name" value="NagZ_Beta-hexosaminidase"/>
</dbReference>
<organism evidence="5 6">
    <name type="scientific">Chromobacterium rhizoryzae</name>
    <dbReference type="NCBI Taxonomy" id="1778675"/>
    <lineage>
        <taxon>Bacteria</taxon>
        <taxon>Pseudomonadati</taxon>
        <taxon>Pseudomonadota</taxon>
        <taxon>Betaproteobacteria</taxon>
        <taxon>Neisseriales</taxon>
        <taxon>Chromobacteriaceae</taxon>
        <taxon>Chromobacterium</taxon>
    </lineage>
</organism>
<dbReference type="EMBL" id="CP031968">
    <property type="protein sequence ID" value="AXT48787.1"/>
    <property type="molecule type" value="Genomic_DNA"/>
</dbReference>
<dbReference type="AlphaFoldDB" id="A0AAD0RUK5"/>
<dbReference type="GO" id="GO:0005975">
    <property type="term" value="P:carbohydrate metabolic process"/>
    <property type="evidence" value="ECO:0007669"/>
    <property type="project" value="InterPro"/>
</dbReference>
<dbReference type="InterPro" id="IPR036962">
    <property type="entry name" value="Glyco_hydro_3_N_sf"/>
</dbReference>
<dbReference type="GO" id="GO:0009254">
    <property type="term" value="P:peptidoglycan turnover"/>
    <property type="evidence" value="ECO:0007669"/>
    <property type="project" value="TreeGrafter"/>
</dbReference>
<keyword evidence="2 5" id="KW-0378">Hydrolase</keyword>
<dbReference type="PRINTS" id="PR00133">
    <property type="entry name" value="GLHYDRLASE3"/>
</dbReference>
<dbReference type="Proteomes" id="UP000259465">
    <property type="component" value="Chromosome"/>
</dbReference>
<keyword evidence="6" id="KW-1185">Reference proteome</keyword>
<protein>
    <submittedName>
        <fullName evidence="5">Beta-N-acetylhexosaminidase</fullName>
        <ecNumber evidence="5">3.2.1.52</ecNumber>
    </submittedName>
</protein>
<reference evidence="5 6" key="1">
    <citation type="submission" date="2018-08" db="EMBL/GenBank/DDBJ databases">
        <title>Complete genome sequence of JP2-74.</title>
        <authorList>
            <person name="Wu L."/>
        </authorList>
    </citation>
    <scope>NUCLEOTIDE SEQUENCE [LARGE SCALE GENOMIC DNA]</scope>
    <source>
        <strain evidence="5 6">JP2-74</strain>
    </source>
</reference>
<dbReference type="Gene3D" id="3.20.20.300">
    <property type="entry name" value="Glycoside hydrolase, family 3, N-terminal domain"/>
    <property type="match status" value="1"/>
</dbReference>
<dbReference type="PANTHER" id="PTHR30480">
    <property type="entry name" value="BETA-HEXOSAMINIDASE-RELATED"/>
    <property type="match status" value="1"/>
</dbReference>
<sequence length="499" mass="54219">MSDTLQQLAGQALMVDVAGPRLGEDEAAFLQQLGTRAICLFRRNVPDEASIRRLIADLQCALGEDILIGMDQEGGAVMRTLFLPTAPSAMALGAVDDAELAEQVGAAVARGLASLGVNWNFAPVLDLNNNPANPVISERSFGEDPLKATRLARAWISGHLSEGVACCVKHFPGHGDTHTDSHLDLPVVDKPKAELRDYELSPFAALASLTPGMMSAHIRFPTLDADWPATLSPAILQQLLREQLGYQGVMITDGMNMKAIRERWGQAQGSAQALAAGADLSLVLQFQDEMEESKQALIDAVAAGRLSETRLQEAAARVDALIRRYPSRQRDYDPAQRAADAELFADAWRRALTAHGQPQRPPAGATLRLVVQDQAPSDGVSEAGLSADALVTRLIAQLSRRFSLEVIRYQRREELDWRRLPQDGRYTVVASTTRGRYGARERAEWRPDLHLALWNPYAAADLDAPALISYGFADAALDAVAQWLSGEIEATGTLPARLQ</sequence>
<dbReference type="InterPro" id="IPR017853">
    <property type="entry name" value="GH"/>
</dbReference>
<evidence type="ECO:0000313" key="6">
    <source>
        <dbReference type="Proteomes" id="UP000259465"/>
    </source>
</evidence>
<accession>A0AAD0RUK5</accession>
<dbReference type="KEGG" id="crz:D1345_22625"/>
<evidence type="ECO:0000313" key="5">
    <source>
        <dbReference type="EMBL" id="AXT48787.1"/>
    </source>
</evidence>
<dbReference type="InterPro" id="IPR001764">
    <property type="entry name" value="Glyco_hydro_3_N"/>
</dbReference>
<dbReference type="RefSeq" id="WP_118268502.1">
    <property type="nucleotide sequence ID" value="NZ_CP031968.1"/>
</dbReference>
<keyword evidence="3 5" id="KW-0326">Glycosidase</keyword>